<dbReference type="Pfam" id="PF08447">
    <property type="entry name" value="PAS_3"/>
    <property type="match status" value="1"/>
</dbReference>
<feature type="domain" description="PAS" evidence="6">
    <location>
        <begin position="25"/>
        <end position="50"/>
    </location>
</feature>
<dbReference type="PROSITE" id="PS50111">
    <property type="entry name" value="CHEMOTAXIS_TRANSDUC_2"/>
    <property type="match status" value="1"/>
</dbReference>
<evidence type="ECO:0000313" key="8">
    <source>
        <dbReference type="EMBL" id="GAA4014701.1"/>
    </source>
</evidence>
<dbReference type="InterPro" id="IPR051310">
    <property type="entry name" value="MCP_chemotaxis"/>
</dbReference>
<keyword evidence="1" id="KW-0488">Methylation</keyword>
<dbReference type="CDD" id="cd11386">
    <property type="entry name" value="MCP_signal"/>
    <property type="match status" value="1"/>
</dbReference>
<name>A0ABP7SQ92_9BURK</name>
<keyword evidence="4" id="KW-1133">Transmembrane helix</keyword>
<dbReference type="InterPro" id="IPR013655">
    <property type="entry name" value="PAS_fold_3"/>
</dbReference>
<dbReference type="InterPro" id="IPR004090">
    <property type="entry name" value="Chemotax_Me-accpt_rcpt"/>
</dbReference>
<dbReference type="Pfam" id="PF00015">
    <property type="entry name" value="MCPsignal"/>
    <property type="match status" value="1"/>
</dbReference>
<comment type="similarity">
    <text evidence="2">Belongs to the methyl-accepting chemotaxis (MCP) protein family.</text>
</comment>
<dbReference type="Gene3D" id="3.30.450.20">
    <property type="entry name" value="PAS domain"/>
    <property type="match status" value="1"/>
</dbReference>
<dbReference type="NCBIfam" id="TIGR00229">
    <property type="entry name" value="sensory_box"/>
    <property type="match status" value="1"/>
</dbReference>
<sequence length="537" mass="57138">MRTNLPISNHEYLLRDGQHLVSKTDTKGRITYANADFIDVSGYTEDELLGAPHNILRHPSMPPEAFADMWQTLKAGIPWTGMVKNRRKTGDHYWVLANVTPVIDGGQIVAYLSVRSKLARDQIEATELLYRSMMDGSAKGIAIHRGDVVRTDWIGKLVASATLSLPVRLGLGMGLPCLLLLVIGATLLSGTAGNLAGWLGGAIALAVLLNLILWRTLHVQLIRPIRDATTIARALAGGDMCRQFDTAATDDMGQLMRALQQMNVNLQATIGDVRVSVASITLATTDIVSGNRDLSGRTESQASSLEQTAASMEQFGATVKQNADNAVQANQFAASAAAVAVAGGELVTRVVTTMGEISTSAHRIADIIGLIDGIAFQTNILALNAAVEAARAGEQGRGFAVVAGEVRHLAQRSAAAAKEIKQLIGESADRVHLGTALVNQTGSTMTDIVASVLRVTGIMQDMSTASREQHSGIDQVNQAITHLDETTQQNAALVEQATNAASSLDDQARRLSRTVSVFRLSGQSEAAPAIRYAARRA</sequence>
<dbReference type="SUPFAM" id="SSF55785">
    <property type="entry name" value="PYP-like sensor domain (PAS domain)"/>
    <property type="match status" value="1"/>
</dbReference>
<evidence type="ECO:0000259" key="7">
    <source>
        <dbReference type="PROSITE" id="PS50885"/>
    </source>
</evidence>
<dbReference type="RefSeq" id="WP_344761800.1">
    <property type="nucleotide sequence ID" value="NZ_BAAAZE010000005.1"/>
</dbReference>
<evidence type="ECO:0000259" key="5">
    <source>
        <dbReference type="PROSITE" id="PS50111"/>
    </source>
</evidence>
<feature type="transmembrane region" description="Helical" evidence="4">
    <location>
        <begin position="195"/>
        <end position="214"/>
    </location>
</feature>
<dbReference type="InterPro" id="IPR035965">
    <property type="entry name" value="PAS-like_dom_sf"/>
</dbReference>
<evidence type="ECO:0000259" key="6">
    <source>
        <dbReference type="PROSITE" id="PS50112"/>
    </source>
</evidence>
<evidence type="ECO:0000313" key="9">
    <source>
        <dbReference type="Proteomes" id="UP001501353"/>
    </source>
</evidence>
<keyword evidence="9" id="KW-1185">Reference proteome</keyword>
<dbReference type="InterPro" id="IPR003660">
    <property type="entry name" value="HAMP_dom"/>
</dbReference>
<dbReference type="PROSITE" id="PS50112">
    <property type="entry name" value="PAS"/>
    <property type="match status" value="1"/>
</dbReference>
<dbReference type="Proteomes" id="UP001501353">
    <property type="component" value="Unassembled WGS sequence"/>
</dbReference>
<dbReference type="PANTHER" id="PTHR43531">
    <property type="entry name" value="PROTEIN ICFG"/>
    <property type="match status" value="1"/>
</dbReference>
<dbReference type="Gene3D" id="1.10.287.950">
    <property type="entry name" value="Methyl-accepting chemotaxis protein"/>
    <property type="match status" value="1"/>
</dbReference>
<keyword evidence="3" id="KW-0807">Transducer</keyword>
<protein>
    <submittedName>
        <fullName evidence="8">PAS domain-containing methyl-accepting chemotaxis protein</fullName>
    </submittedName>
</protein>
<evidence type="ECO:0000256" key="3">
    <source>
        <dbReference type="PROSITE-ProRule" id="PRU00284"/>
    </source>
</evidence>
<accession>A0ABP7SQ92</accession>
<dbReference type="EMBL" id="BAAAZE010000005">
    <property type="protein sequence ID" value="GAA4014701.1"/>
    <property type="molecule type" value="Genomic_DNA"/>
</dbReference>
<dbReference type="InterPro" id="IPR000014">
    <property type="entry name" value="PAS"/>
</dbReference>
<feature type="domain" description="HAMP" evidence="7">
    <location>
        <begin position="219"/>
        <end position="271"/>
    </location>
</feature>
<keyword evidence="4" id="KW-0472">Membrane</keyword>
<dbReference type="PANTHER" id="PTHR43531:SF14">
    <property type="entry name" value="METHYL-ACCEPTING CHEMOTAXIS PROTEIN I-RELATED"/>
    <property type="match status" value="1"/>
</dbReference>
<dbReference type="InterPro" id="IPR004089">
    <property type="entry name" value="MCPsignal_dom"/>
</dbReference>
<organism evidence="8 9">
    <name type="scientific">Actimicrobium antarcticum</name>
    <dbReference type="NCBI Taxonomy" id="1051899"/>
    <lineage>
        <taxon>Bacteria</taxon>
        <taxon>Pseudomonadati</taxon>
        <taxon>Pseudomonadota</taxon>
        <taxon>Betaproteobacteria</taxon>
        <taxon>Burkholderiales</taxon>
        <taxon>Oxalobacteraceae</taxon>
        <taxon>Actimicrobium</taxon>
    </lineage>
</organism>
<dbReference type="SUPFAM" id="SSF58104">
    <property type="entry name" value="Methyl-accepting chemotaxis protein (MCP) signaling domain"/>
    <property type="match status" value="1"/>
</dbReference>
<dbReference type="CDD" id="cd00130">
    <property type="entry name" value="PAS"/>
    <property type="match status" value="1"/>
</dbReference>
<proteinExistence type="inferred from homology"/>
<feature type="transmembrane region" description="Helical" evidence="4">
    <location>
        <begin position="169"/>
        <end position="189"/>
    </location>
</feature>
<keyword evidence="4" id="KW-0812">Transmembrane</keyword>
<comment type="caution">
    <text evidence="8">The sequence shown here is derived from an EMBL/GenBank/DDBJ whole genome shotgun (WGS) entry which is preliminary data.</text>
</comment>
<evidence type="ECO:0000256" key="1">
    <source>
        <dbReference type="ARBA" id="ARBA00022481"/>
    </source>
</evidence>
<dbReference type="CDD" id="cd06225">
    <property type="entry name" value="HAMP"/>
    <property type="match status" value="1"/>
</dbReference>
<reference evidence="9" key="1">
    <citation type="journal article" date="2019" name="Int. J. Syst. Evol. Microbiol.">
        <title>The Global Catalogue of Microorganisms (GCM) 10K type strain sequencing project: providing services to taxonomists for standard genome sequencing and annotation.</title>
        <authorList>
            <consortium name="The Broad Institute Genomics Platform"/>
            <consortium name="The Broad Institute Genome Sequencing Center for Infectious Disease"/>
            <person name="Wu L."/>
            <person name="Ma J."/>
        </authorList>
    </citation>
    <scope>NUCLEOTIDE SEQUENCE [LARGE SCALE GENOMIC DNA]</scope>
    <source>
        <strain evidence="9">JCM 16673</strain>
    </source>
</reference>
<gene>
    <name evidence="8" type="ORF">GCM10022212_06550</name>
</gene>
<dbReference type="SMART" id="SM00283">
    <property type="entry name" value="MA"/>
    <property type="match status" value="1"/>
</dbReference>
<dbReference type="PROSITE" id="PS50885">
    <property type="entry name" value="HAMP"/>
    <property type="match status" value="1"/>
</dbReference>
<dbReference type="PRINTS" id="PR00260">
    <property type="entry name" value="CHEMTRNSDUCR"/>
</dbReference>
<evidence type="ECO:0000256" key="2">
    <source>
        <dbReference type="ARBA" id="ARBA00029447"/>
    </source>
</evidence>
<evidence type="ECO:0000256" key="4">
    <source>
        <dbReference type="SAM" id="Phobius"/>
    </source>
</evidence>
<feature type="domain" description="Methyl-accepting transducer" evidence="5">
    <location>
        <begin position="276"/>
        <end position="505"/>
    </location>
</feature>